<keyword evidence="2" id="KW-1185">Reference proteome</keyword>
<reference evidence="1 2" key="1">
    <citation type="submission" date="2024-11" db="EMBL/GenBank/DDBJ databases">
        <title>Chromosome-level genome assembly of Eucalyptus globulus Labill. provides insights into its genome evolution.</title>
        <authorList>
            <person name="Li X."/>
        </authorList>
    </citation>
    <scope>NUCLEOTIDE SEQUENCE [LARGE SCALE GENOMIC DNA]</scope>
    <source>
        <strain evidence="1">CL2024</strain>
        <tissue evidence="1">Fresh tender leaves</tissue>
    </source>
</reference>
<dbReference type="EMBL" id="JBJKBG010000005">
    <property type="protein sequence ID" value="KAL3740207.1"/>
    <property type="molecule type" value="Genomic_DNA"/>
</dbReference>
<comment type="caution">
    <text evidence="1">The sequence shown here is derived from an EMBL/GenBank/DDBJ whole genome shotgun (WGS) entry which is preliminary data.</text>
</comment>
<proteinExistence type="predicted"/>
<dbReference type="PANTHER" id="PTHR36615">
    <property type="entry name" value="PROTEIN, PUTATIVE-RELATED"/>
    <property type="match status" value="1"/>
</dbReference>
<gene>
    <name evidence="1" type="ORF">ACJRO7_021478</name>
</gene>
<protein>
    <submittedName>
        <fullName evidence="1">Uncharacterized protein</fullName>
    </submittedName>
</protein>
<evidence type="ECO:0000313" key="1">
    <source>
        <dbReference type="EMBL" id="KAL3740207.1"/>
    </source>
</evidence>
<name>A0ABD3KLH5_EUCGL</name>
<evidence type="ECO:0000313" key="2">
    <source>
        <dbReference type="Proteomes" id="UP001634007"/>
    </source>
</evidence>
<accession>A0ABD3KLH5</accession>
<dbReference type="Proteomes" id="UP001634007">
    <property type="component" value="Unassembled WGS sequence"/>
</dbReference>
<sequence length="54" mass="6086">MVVSRSDKINGGRLSQRVSSRLIPRRGQVKVAIVVELAHLFAFIFSLKSQKQMC</sequence>
<organism evidence="1 2">
    <name type="scientific">Eucalyptus globulus</name>
    <name type="common">Tasmanian blue gum</name>
    <dbReference type="NCBI Taxonomy" id="34317"/>
    <lineage>
        <taxon>Eukaryota</taxon>
        <taxon>Viridiplantae</taxon>
        <taxon>Streptophyta</taxon>
        <taxon>Embryophyta</taxon>
        <taxon>Tracheophyta</taxon>
        <taxon>Spermatophyta</taxon>
        <taxon>Magnoliopsida</taxon>
        <taxon>eudicotyledons</taxon>
        <taxon>Gunneridae</taxon>
        <taxon>Pentapetalae</taxon>
        <taxon>rosids</taxon>
        <taxon>malvids</taxon>
        <taxon>Myrtales</taxon>
        <taxon>Myrtaceae</taxon>
        <taxon>Myrtoideae</taxon>
        <taxon>Eucalypteae</taxon>
        <taxon>Eucalyptus</taxon>
    </lineage>
</organism>
<dbReference type="PANTHER" id="PTHR36615:SF7">
    <property type="entry name" value="PROTEIN, PUTATIVE-RELATED"/>
    <property type="match status" value="1"/>
</dbReference>
<dbReference type="AlphaFoldDB" id="A0ABD3KLH5"/>